<keyword evidence="20" id="KW-1185">Reference proteome</keyword>
<comment type="catalytic activity">
    <reaction evidence="1">
        <text>ATP + protein L-histidine = ADP + protein N-phospho-L-histidine.</text>
        <dbReference type="EC" id="2.7.13.3"/>
    </reaction>
</comment>
<evidence type="ECO:0000256" key="15">
    <source>
        <dbReference type="SAM" id="Phobius"/>
    </source>
</evidence>
<keyword evidence="8" id="KW-0547">Nucleotide-binding</keyword>
<dbReference type="SUPFAM" id="SSF55874">
    <property type="entry name" value="ATPase domain of HSP90 chaperone/DNA topoisomerase II/histidine kinase"/>
    <property type="match status" value="1"/>
</dbReference>
<reference evidence="19 20" key="1">
    <citation type="submission" date="2021-03" db="EMBL/GenBank/DDBJ databases">
        <title>Genomic Encyclopedia of Type Strains, Phase IV (KMG-IV): sequencing the most valuable type-strain genomes for metagenomic binning, comparative biology and taxonomic classification.</title>
        <authorList>
            <person name="Goeker M."/>
        </authorList>
    </citation>
    <scope>NUCLEOTIDE SEQUENCE [LARGE SCALE GENOMIC DNA]</scope>
    <source>
        <strain evidence="19 20">DSM 26048</strain>
    </source>
</reference>
<evidence type="ECO:0000256" key="14">
    <source>
        <dbReference type="SAM" id="Coils"/>
    </source>
</evidence>
<dbReference type="InterPro" id="IPR011620">
    <property type="entry name" value="Sig_transdc_His_kinase_LytS_TM"/>
</dbReference>
<dbReference type="InterPro" id="IPR000014">
    <property type="entry name" value="PAS"/>
</dbReference>
<dbReference type="EC" id="2.7.13.3" evidence="3"/>
<dbReference type="SMART" id="SM00387">
    <property type="entry name" value="HATPase_c"/>
    <property type="match status" value="1"/>
</dbReference>
<feature type="domain" description="Histidine kinase" evidence="16">
    <location>
        <begin position="505"/>
        <end position="718"/>
    </location>
</feature>
<dbReference type="NCBIfam" id="TIGR00229">
    <property type="entry name" value="sensory_box"/>
    <property type="match status" value="1"/>
</dbReference>
<feature type="transmembrane region" description="Helical" evidence="15">
    <location>
        <begin position="6"/>
        <end position="25"/>
    </location>
</feature>
<comment type="subcellular location">
    <subcellularLocation>
        <location evidence="2">Cell membrane</location>
        <topology evidence="2">Multi-pass membrane protein</topology>
    </subcellularLocation>
</comment>
<dbReference type="SUPFAM" id="SSF47384">
    <property type="entry name" value="Homodimeric domain of signal transducing histidine kinase"/>
    <property type="match status" value="1"/>
</dbReference>
<dbReference type="PANTHER" id="PTHR43047">
    <property type="entry name" value="TWO-COMPONENT HISTIDINE PROTEIN KINASE"/>
    <property type="match status" value="1"/>
</dbReference>
<dbReference type="InterPro" id="IPR004358">
    <property type="entry name" value="Sig_transdc_His_kin-like_C"/>
</dbReference>
<dbReference type="InterPro" id="IPR036890">
    <property type="entry name" value="HATPase_C_sf"/>
</dbReference>
<keyword evidence="10" id="KW-0067">ATP-binding</keyword>
<dbReference type="InterPro" id="IPR005467">
    <property type="entry name" value="His_kinase_dom"/>
</dbReference>
<dbReference type="Pfam" id="PF07694">
    <property type="entry name" value="5TM-5TMR_LYT"/>
    <property type="match status" value="1"/>
</dbReference>
<dbReference type="PROSITE" id="PS50113">
    <property type="entry name" value="PAC"/>
    <property type="match status" value="1"/>
</dbReference>
<dbReference type="PRINTS" id="PR00344">
    <property type="entry name" value="BCTRLSENSOR"/>
</dbReference>
<dbReference type="EMBL" id="JAGGLB010000035">
    <property type="protein sequence ID" value="MBP1995505.1"/>
    <property type="molecule type" value="Genomic_DNA"/>
</dbReference>
<evidence type="ECO:0000259" key="18">
    <source>
        <dbReference type="PROSITE" id="PS50113"/>
    </source>
</evidence>
<dbReference type="Pfam" id="PF02518">
    <property type="entry name" value="HATPase_c"/>
    <property type="match status" value="1"/>
</dbReference>
<dbReference type="InterPro" id="IPR036097">
    <property type="entry name" value="HisK_dim/P_sf"/>
</dbReference>
<dbReference type="Gene3D" id="3.30.450.20">
    <property type="entry name" value="PAS domain"/>
    <property type="match status" value="2"/>
</dbReference>
<evidence type="ECO:0000256" key="7">
    <source>
        <dbReference type="ARBA" id="ARBA00022692"/>
    </source>
</evidence>
<feature type="domain" description="PAC" evidence="18">
    <location>
        <begin position="290"/>
        <end position="342"/>
    </location>
</feature>
<dbReference type="PANTHER" id="PTHR43047:SF72">
    <property type="entry name" value="OSMOSENSING HISTIDINE PROTEIN KINASE SLN1"/>
    <property type="match status" value="1"/>
</dbReference>
<dbReference type="InterPro" id="IPR000700">
    <property type="entry name" value="PAS-assoc_C"/>
</dbReference>
<feature type="transmembrane region" description="Helical" evidence="15">
    <location>
        <begin position="135"/>
        <end position="153"/>
    </location>
</feature>
<dbReference type="InterPro" id="IPR001610">
    <property type="entry name" value="PAC"/>
</dbReference>
<evidence type="ECO:0000256" key="13">
    <source>
        <dbReference type="ARBA" id="ARBA00023136"/>
    </source>
</evidence>
<evidence type="ECO:0000256" key="12">
    <source>
        <dbReference type="ARBA" id="ARBA00023012"/>
    </source>
</evidence>
<keyword evidence="12" id="KW-0902">Two-component regulatory system</keyword>
<feature type="domain" description="PAS" evidence="17">
    <location>
        <begin position="371"/>
        <end position="410"/>
    </location>
</feature>
<dbReference type="InterPro" id="IPR003661">
    <property type="entry name" value="HisK_dim/P_dom"/>
</dbReference>
<proteinExistence type="predicted"/>
<dbReference type="CDD" id="cd00082">
    <property type="entry name" value="HisKA"/>
    <property type="match status" value="1"/>
</dbReference>
<dbReference type="SMART" id="SM00388">
    <property type="entry name" value="HisKA"/>
    <property type="match status" value="1"/>
</dbReference>
<evidence type="ECO:0000313" key="20">
    <source>
        <dbReference type="Proteomes" id="UP001519287"/>
    </source>
</evidence>
<evidence type="ECO:0000256" key="8">
    <source>
        <dbReference type="ARBA" id="ARBA00022741"/>
    </source>
</evidence>
<feature type="domain" description="PAS" evidence="17">
    <location>
        <begin position="206"/>
        <end position="243"/>
    </location>
</feature>
<organism evidence="19 20">
    <name type="scientific">Paenibacillus eucommiae</name>
    <dbReference type="NCBI Taxonomy" id="1355755"/>
    <lineage>
        <taxon>Bacteria</taxon>
        <taxon>Bacillati</taxon>
        <taxon>Bacillota</taxon>
        <taxon>Bacilli</taxon>
        <taxon>Bacillales</taxon>
        <taxon>Paenibacillaceae</taxon>
        <taxon>Paenibacillus</taxon>
    </lineage>
</organism>
<evidence type="ECO:0000256" key="2">
    <source>
        <dbReference type="ARBA" id="ARBA00004651"/>
    </source>
</evidence>
<dbReference type="SMART" id="SM00091">
    <property type="entry name" value="PAS"/>
    <property type="match status" value="2"/>
</dbReference>
<keyword evidence="5" id="KW-0597">Phosphoprotein</keyword>
<protein>
    <recommendedName>
        <fullName evidence="3">histidine kinase</fullName>
        <ecNumber evidence="3">2.7.13.3</ecNumber>
    </recommendedName>
</protein>
<dbReference type="Gene3D" id="1.10.287.130">
    <property type="match status" value="1"/>
</dbReference>
<dbReference type="CDD" id="cd00075">
    <property type="entry name" value="HATPase"/>
    <property type="match status" value="1"/>
</dbReference>
<evidence type="ECO:0000259" key="17">
    <source>
        <dbReference type="PROSITE" id="PS50112"/>
    </source>
</evidence>
<evidence type="ECO:0000256" key="3">
    <source>
        <dbReference type="ARBA" id="ARBA00012438"/>
    </source>
</evidence>
<feature type="transmembrane region" description="Helical" evidence="15">
    <location>
        <begin position="160"/>
        <end position="183"/>
    </location>
</feature>
<name>A0ABS4J6S2_9BACL</name>
<evidence type="ECO:0000256" key="10">
    <source>
        <dbReference type="ARBA" id="ARBA00022840"/>
    </source>
</evidence>
<evidence type="ECO:0000256" key="9">
    <source>
        <dbReference type="ARBA" id="ARBA00022777"/>
    </source>
</evidence>
<dbReference type="SMART" id="SM00086">
    <property type="entry name" value="PAC"/>
    <property type="match status" value="2"/>
</dbReference>
<feature type="transmembrane region" description="Helical" evidence="15">
    <location>
        <begin position="67"/>
        <end position="87"/>
    </location>
</feature>
<evidence type="ECO:0000256" key="6">
    <source>
        <dbReference type="ARBA" id="ARBA00022679"/>
    </source>
</evidence>
<keyword evidence="7 15" id="KW-0812">Transmembrane</keyword>
<dbReference type="Pfam" id="PF00989">
    <property type="entry name" value="PAS"/>
    <property type="match status" value="2"/>
</dbReference>
<evidence type="ECO:0000256" key="11">
    <source>
        <dbReference type="ARBA" id="ARBA00022989"/>
    </source>
</evidence>
<gene>
    <name evidence="19" type="ORF">J2Z66_007147</name>
</gene>
<evidence type="ECO:0000256" key="5">
    <source>
        <dbReference type="ARBA" id="ARBA00022553"/>
    </source>
</evidence>
<evidence type="ECO:0000313" key="19">
    <source>
        <dbReference type="EMBL" id="MBP1995505.1"/>
    </source>
</evidence>
<accession>A0ABS4J6S2</accession>
<keyword evidence="13 15" id="KW-0472">Membrane</keyword>
<sequence length="721" mass="82762">MIKAFLHNMTLIVTITFILISLRDYLMKWKPNQSFKWLISLTTGIFSVAIMQEQFHVDGYLVDLRSVPLLIISYMFGFRTGILAAILPSLFRYYQAGSLPYVAIIVTILVPVLLGALFHRPDNKSYLKLFELRRILQISVSYYIIHAVVGFVISKLPPLYWLRISGATLLFGTISCVIIYLMINAAARKNINAHEMNTAVLQKEAILQSASEVAIISTDLDGVITSFNPGAEKMLGYTQQEMLEHEQVKASIFHDFIELEARAKEVSSMQQREVSPEQSLIYNVKDGQTERRNWSMIRKDGSVIKASLILAPMYDYEQNQTGYLGVAIDVTEEIKLREELAVQFELLEEQNEEIFSQQEQLQFTLKQIQSHGELVERILDANHEAMIMSDSQGIIQFANQRMIDYFGFKPMRGETIMACCERIHHYMLVKNTKLFEQVKYIVEGNSEEIKVKFTYNSLQGQRKVIELIASSIGNAREQTREILFVFLDRTEQEQLDEMKSDLISVISHELRTPLSSILGFIEILLHRDIPQEKQDKYLEIVHREANRLTDLLNDFLDIQRMESGRQDYHFAPTDVTVLVHEAIEQWQRKPHYIELSIPPEDMIVRGDNQKLQQVLHNLISNAVKYSPDAEKIHIGMKQTHDEVQIDVTDYGLGIPEKDISQLFTKFFRVEHSDRMQIRGTGLGLSICKEIVQAHGGILTVKSELGQGSTFTIHLKKLKLGI</sequence>
<keyword evidence="6" id="KW-0808">Transferase</keyword>
<dbReference type="PROSITE" id="PS50109">
    <property type="entry name" value="HIS_KIN"/>
    <property type="match status" value="1"/>
</dbReference>
<comment type="caution">
    <text evidence="19">The sequence shown here is derived from an EMBL/GenBank/DDBJ whole genome shotgun (WGS) entry which is preliminary data.</text>
</comment>
<dbReference type="Proteomes" id="UP001519287">
    <property type="component" value="Unassembled WGS sequence"/>
</dbReference>
<keyword evidence="9" id="KW-0418">Kinase</keyword>
<evidence type="ECO:0000256" key="1">
    <source>
        <dbReference type="ARBA" id="ARBA00000085"/>
    </source>
</evidence>
<feature type="transmembrane region" description="Helical" evidence="15">
    <location>
        <begin position="37"/>
        <end position="55"/>
    </location>
</feature>
<evidence type="ECO:0000259" key="16">
    <source>
        <dbReference type="PROSITE" id="PS50109"/>
    </source>
</evidence>
<evidence type="ECO:0000256" key="4">
    <source>
        <dbReference type="ARBA" id="ARBA00022475"/>
    </source>
</evidence>
<dbReference type="PROSITE" id="PS50112">
    <property type="entry name" value="PAS"/>
    <property type="match status" value="2"/>
</dbReference>
<keyword evidence="4" id="KW-1003">Cell membrane</keyword>
<dbReference type="CDD" id="cd00130">
    <property type="entry name" value="PAS"/>
    <property type="match status" value="2"/>
</dbReference>
<keyword evidence="11 15" id="KW-1133">Transmembrane helix</keyword>
<dbReference type="InterPro" id="IPR003594">
    <property type="entry name" value="HATPase_dom"/>
</dbReference>
<dbReference type="InterPro" id="IPR013767">
    <property type="entry name" value="PAS_fold"/>
</dbReference>
<dbReference type="SUPFAM" id="SSF55785">
    <property type="entry name" value="PYP-like sensor domain (PAS domain)"/>
    <property type="match status" value="2"/>
</dbReference>
<feature type="transmembrane region" description="Helical" evidence="15">
    <location>
        <begin position="99"/>
        <end position="119"/>
    </location>
</feature>
<dbReference type="Gene3D" id="3.30.565.10">
    <property type="entry name" value="Histidine kinase-like ATPase, C-terminal domain"/>
    <property type="match status" value="1"/>
</dbReference>
<keyword evidence="14" id="KW-0175">Coiled coil</keyword>
<dbReference type="InterPro" id="IPR035965">
    <property type="entry name" value="PAS-like_dom_sf"/>
</dbReference>
<feature type="coiled-coil region" evidence="14">
    <location>
        <begin position="337"/>
        <end position="367"/>
    </location>
</feature>
<dbReference type="Pfam" id="PF00512">
    <property type="entry name" value="HisKA"/>
    <property type="match status" value="1"/>
</dbReference>
<dbReference type="RefSeq" id="WP_209977302.1">
    <property type="nucleotide sequence ID" value="NZ_JAGGLB010000035.1"/>
</dbReference>